<dbReference type="SUPFAM" id="SSF47699">
    <property type="entry name" value="Bifunctional inhibitor/lipid-transfer protein/seed storage 2S albumin"/>
    <property type="match status" value="1"/>
</dbReference>
<feature type="chain" id="PRO_5029456380" evidence="2">
    <location>
        <begin position="18"/>
        <end position="88"/>
    </location>
</feature>
<comment type="caution">
    <text evidence="3">The sequence shown here is derived from an EMBL/GenBank/DDBJ whole genome shotgun (WGS) entry which is preliminary data.</text>
</comment>
<gene>
    <name evidence="3" type="ORF">Acr_19g0003880</name>
</gene>
<feature type="signal peptide" evidence="2">
    <location>
        <begin position="1"/>
        <end position="17"/>
    </location>
</feature>
<dbReference type="Proteomes" id="UP000585474">
    <property type="component" value="Unassembled WGS sequence"/>
</dbReference>
<dbReference type="OrthoDB" id="1922883at2759"/>
<keyword evidence="4" id="KW-1185">Reference proteome</keyword>
<accession>A0A7J0G9M3</accession>
<dbReference type="InterPro" id="IPR036312">
    <property type="entry name" value="Bifun_inhib/LTP/seed_sf"/>
</dbReference>
<proteinExistence type="predicted"/>
<organism evidence="3 4">
    <name type="scientific">Actinidia rufa</name>
    <dbReference type="NCBI Taxonomy" id="165716"/>
    <lineage>
        <taxon>Eukaryota</taxon>
        <taxon>Viridiplantae</taxon>
        <taxon>Streptophyta</taxon>
        <taxon>Embryophyta</taxon>
        <taxon>Tracheophyta</taxon>
        <taxon>Spermatophyta</taxon>
        <taxon>Magnoliopsida</taxon>
        <taxon>eudicotyledons</taxon>
        <taxon>Gunneridae</taxon>
        <taxon>Pentapetalae</taxon>
        <taxon>asterids</taxon>
        <taxon>Ericales</taxon>
        <taxon>Actinidiaceae</taxon>
        <taxon>Actinidia</taxon>
    </lineage>
</organism>
<sequence>MAKQAIALVALLALGHASTLRTINTTITVEENWGMQRFHEQIQRQQLRHCQMYLSERMPFRLSLGNVQNPQPQQSLRQCPQQSLLVQN</sequence>
<name>A0A7J0G9M3_9ERIC</name>
<evidence type="ECO:0000313" key="3">
    <source>
        <dbReference type="EMBL" id="GFZ07451.1"/>
    </source>
</evidence>
<feature type="compositionally biased region" description="Low complexity" evidence="1">
    <location>
        <begin position="70"/>
        <end position="88"/>
    </location>
</feature>
<keyword evidence="2" id="KW-0732">Signal</keyword>
<dbReference type="EMBL" id="BJWL01000019">
    <property type="protein sequence ID" value="GFZ07451.1"/>
    <property type="molecule type" value="Genomic_DNA"/>
</dbReference>
<evidence type="ECO:0000256" key="2">
    <source>
        <dbReference type="SAM" id="SignalP"/>
    </source>
</evidence>
<feature type="region of interest" description="Disordered" evidence="1">
    <location>
        <begin position="65"/>
        <end position="88"/>
    </location>
</feature>
<protein>
    <submittedName>
        <fullName evidence="3">Uncharacterized protein</fullName>
    </submittedName>
</protein>
<evidence type="ECO:0000256" key="1">
    <source>
        <dbReference type="SAM" id="MobiDB-lite"/>
    </source>
</evidence>
<evidence type="ECO:0000313" key="4">
    <source>
        <dbReference type="Proteomes" id="UP000585474"/>
    </source>
</evidence>
<dbReference type="AlphaFoldDB" id="A0A7J0G9M3"/>
<reference evidence="3 4" key="1">
    <citation type="submission" date="2019-07" db="EMBL/GenBank/DDBJ databases">
        <title>De Novo Assembly of kiwifruit Actinidia rufa.</title>
        <authorList>
            <person name="Sugita-Konishi S."/>
            <person name="Sato K."/>
            <person name="Mori E."/>
            <person name="Abe Y."/>
            <person name="Kisaki G."/>
            <person name="Hamano K."/>
            <person name="Suezawa K."/>
            <person name="Otani M."/>
            <person name="Fukuda T."/>
            <person name="Manabe T."/>
            <person name="Gomi K."/>
            <person name="Tabuchi M."/>
            <person name="Akimitsu K."/>
            <person name="Kataoka I."/>
        </authorList>
    </citation>
    <scope>NUCLEOTIDE SEQUENCE [LARGE SCALE GENOMIC DNA]</scope>
    <source>
        <strain evidence="4">cv. Fuchu</strain>
    </source>
</reference>